<sequence length="716" mass="81481">MILSPEFVDENRQFEKVPWTGPAMKNQSGSGIPVFQEDDENFVQAKMSFIIVFPARKDKENDANELLLQNGRDNLPACKPSNHFHIEYHPCPNNESRKIDIVNYGHAAKVTHTKGVNFLSDEMVKINNKENVSWIVVNHTHQLTRELGKLNDTFDYKVETKLVDSRAAISTRAKHDRPRVYRMSTLIKPEAEETAWWKPYLDDACQRVSEGDYVASDKSRVTSATLSTKTSSTRNSKKIEGAKMYMKNTPAALTFEMGEMFFDKLNMLRSSKGKRGNGEENSQSWISFAGRLELDKKLLTRKQEEYFNPMKITLGRLGPMPTKPHTPDFLRNHPDCKPVTASFSAFGNNYTTNPVQHDSVCALNTSFVILTGLIPKGKIADLFRRVIFRFKVHDRDLIQRAQKQVKTDPVWNRINPSRLSSAIKTPVPNSYGEAKLSLLDFAKGAKTLTVSLPVFGKQNASLKGYKGQLLPLSPGAFVDSGTELEVTVQVKFPYQLSHPLMAQVNEHTPYGLIMFYTAGGASANLELIKENIKKHNIANNKDSDLHASGYHIEIGKMQYLTVEGPANGIVKELWELARQYSNVNCLYNSSIFFSERRYINQQEDFSRILIESNIKEFISQGWCYSGNLMPRDCLETLIKISCFSKYRKIESILSADLLLTEEDLNSITDRDFDQILSRKWTQDGEEHEKNVKTRLLETMKSKPRKSLVLPRGFNMM</sequence>
<dbReference type="AlphaFoldDB" id="E4Y2E8"/>
<dbReference type="OrthoDB" id="188352at2759"/>
<protein>
    <recommendedName>
        <fullName evidence="1">DUF4550 domain-containing protein</fullName>
    </recommendedName>
</protein>
<dbReference type="EMBL" id="FN653824">
    <property type="protein sequence ID" value="CBY16042.1"/>
    <property type="molecule type" value="Genomic_DNA"/>
</dbReference>
<dbReference type="InterPro" id="IPR027876">
    <property type="entry name" value="DUF4550"/>
</dbReference>
<gene>
    <name evidence="2" type="ORF">GSOID_T00016342001</name>
</gene>
<dbReference type="InParanoid" id="E4Y2E8"/>
<evidence type="ECO:0000259" key="1">
    <source>
        <dbReference type="Pfam" id="PF15084"/>
    </source>
</evidence>
<dbReference type="Pfam" id="PF15084">
    <property type="entry name" value="DUF4550"/>
    <property type="match status" value="1"/>
</dbReference>
<proteinExistence type="predicted"/>
<dbReference type="Proteomes" id="UP000001307">
    <property type="component" value="Unassembled WGS sequence"/>
</dbReference>
<keyword evidence="3" id="KW-1185">Reference proteome</keyword>
<dbReference type="PANTHER" id="PTHR33667:SF7">
    <property type="entry name" value="RIKEN CDNA 1810020O05 GENE"/>
    <property type="match status" value="1"/>
</dbReference>
<organism evidence="2">
    <name type="scientific">Oikopleura dioica</name>
    <name type="common">Tunicate</name>
    <dbReference type="NCBI Taxonomy" id="34765"/>
    <lineage>
        <taxon>Eukaryota</taxon>
        <taxon>Metazoa</taxon>
        <taxon>Chordata</taxon>
        <taxon>Tunicata</taxon>
        <taxon>Appendicularia</taxon>
        <taxon>Copelata</taxon>
        <taxon>Oikopleuridae</taxon>
        <taxon>Oikopleura</taxon>
    </lineage>
</organism>
<evidence type="ECO:0000313" key="3">
    <source>
        <dbReference type="Proteomes" id="UP000001307"/>
    </source>
</evidence>
<reference evidence="2" key="1">
    <citation type="journal article" date="2010" name="Science">
        <title>Plasticity of animal genome architecture unmasked by rapid evolution of a pelagic tunicate.</title>
        <authorList>
            <person name="Denoeud F."/>
            <person name="Henriet S."/>
            <person name="Mungpakdee S."/>
            <person name="Aury J.M."/>
            <person name="Da Silva C."/>
            <person name="Brinkmann H."/>
            <person name="Mikhaleva J."/>
            <person name="Olsen L.C."/>
            <person name="Jubin C."/>
            <person name="Canestro C."/>
            <person name="Bouquet J.M."/>
            <person name="Danks G."/>
            <person name="Poulain J."/>
            <person name="Campsteijn C."/>
            <person name="Adamski M."/>
            <person name="Cross I."/>
            <person name="Yadetie F."/>
            <person name="Muffato M."/>
            <person name="Louis A."/>
            <person name="Butcher S."/>
            <person name="Tsagkogeorga G."/>
            <person name="Konrad A."/>
            <person name="Singh S."/>
            <person name="Jensen M.F."/>
            <person name="Cong E.H."/>
            <person name="Eikeseth-Otteraa H."/>
            <person name="Noel B."/>
            <person name="Anthouard V."/>
            <person name="Porcel B.M."/>
            <person name="Kachouri-Lafond R."/>
            <person name="Nishino A."/>
            <person name="Ugolini M."/>
            <person name="Chourrout P."/>
            <person name="Nishida H."/>
            <person name="Aasland R."/>
            <person name="Huzurbazar S."/>
            <person name="Westhof E."/>
            <person name="Delsuc F."/>
            <person name="Lehrach H."/>
            <person name="Reinhardt R."/>
            <person name="Weissenbach J."/>
            <person name="Roy S.W."/>
            <person name="Artiguenave F."/>
            <person name="Postlethwait J.H."/>
            <person name="Manak J.R."/>
            <person name="Thompson E.M."/>
            <person name="Jaillon O."/>
            <person name="Du Pasquier L."/>
            <person name="Boudinot P."/>
            <person name="Liberles D.A."/>
            <person name="Volff J.N."/>
            <person name="Philippe H."/>
            <person name="Lenhard B."/>
            <person name="Roest Crollius H."/>
            <person name="Wincker P."/>
            <person name="Chourrout D."/>
        </authorList>
    </citation>
    <scope>NUCLEOTIDE SEQUENCE [LARGE SCALE GENOMIC DNA]</scope>
</reference>
<accession>E4Y2E8</accession>
<name>E4Y2E8_OIKDI</name>
<dbReference type="PANTHER" id="PTHR33667">
    <property type="entry name" value="SI:DKEY-57N24.6"/>
    <property type="match status" value="1"/>
</dbReference>
<evidence type="ECO:0000313" key="2">
    <source>
        <dbReference type="EMBL" id="CBY16042.1"/>
    </source>
</evidence>
<feature type="domain" description="DUF4550" evidence="1">
    <location>
        <begin position="83"/>
        <end position="179"/>
    </location>
</feature>